<dbReference type="EMBL" id="JBHFFA010000006">
    <property type="protein sequence ID" value="KAL2622138.1"/>
    <property type="molecule type" value="Genomic_DNA"/>
</dbReference>
<organism evidence="1 2">
    <name type="scientific">Riccia fluitans</name>
    <dbReference type="NCBI Taxonomy" id="41844"/>
    <lineage>
        <taxon>Eukaryota</taxon>
        <taxon>Viridiplantae</taxon>
        <taxon>Streptophyta</taxon>
        <taxon>Embryophyta</taxon>
        <taxon>Marchantiophyta</taxon>
        <taxon>Marchantiopsida</taxon>
        <taxon>Marchantiidae</taxon>
        <taxon>Marchantiales</taxon>
        <taxon>Ricciaceae</taxon>
        <taxon>Riccia</taxon>
    </lineage>
</organism>
<proteinExistence type="predicted"/>
<protein>
    <submittedName>
        <fullName evidence="1">Uncharacterized protein</fullName>
    </submittedName>
</protein>
<comment type="caution">
    <text evidence="1">The sequence shown here is derived from an EMBL/GenBank/DDBJ whole genome shotgun (WGS) entry which is preliminary data.</text>
</comment>
<accession>A0ABD1Y5U7</accession>
<dbReference type="Proteomes" id="UP001605036">
    <property type="component" value="Unassembled WGS sequence"/>
</dbReference>
<dbReference type="AlphaFoldDB" id="A0ABD1Y5U7"/>
<sequence>MAETPSIQKFTCHHFLRLYIRAIAGGISLPQASSIAVSGVIPTGLLPLRPHGLNILVSSRKRKLGVSVGKRSSPLQCRRWRSDLKWLEAGTVTRGVNFFEAQCPRWQKIGGGHREFVH</sequence>
<reference evidence="1 2" key="1">
    <citation type="submission" date="2024-09" db="EMBL/GenBank/DDBJ databases">
        <title>Chromosome-scale assembly of Riccia fluitans.</title>
        <authorList>
            <person name="Paukszto L."/>
            <person name="Sawicki J."/>
            <person name="Karawczyk K."/>
            <person name="Piernik-Szablinska J."/>
            <person name="Szczecinska M."/>
            <person name="Mazdziarz M."/>
        </authorList>
    </citation>
    <scope>NUCLEOTIDE SEQUENCE [LARGE SCALE GENOMIC DNA]</scope>
    <source>
        <strain evidence="1">Rf_01</strain>
        <tissue evidence="1">Aerial parts of the thallus</tissue>
    </source>
</reference>
<evidence type="ECO:0000313" key="1">
    <source>
        <dbReference type="EMBL" id="KAL2622138.1"/>
    </source>
</evidence>
<evidence type="ECO:0000313" key="2">
    <source>
        <dbReference type="Proteomes" id="UP001605036"/>
    </source>
</evidence>
<name>A0ABD1Y5U7_9MARC</name>
<gene>
    <name evidence="1" type="ORF">R1flu_002343</name>
</gene>
<keyword evidence="2" id="KW-1185">Reference proteome</keyword>